<dbReference type="SUPFAM" id="SSF55166">
    <property type="entry name" value="Hedgehog/DD-peptidase"/>
    <property type="match status" value="1"/>
</dbReference>
<keyword evidence="11" id="KW-1185">Reference proteome</keyword>
<dbReference type="CDD" id="cd14817">
    <property type="entry name" value="D-Ala-D-Ala_dipeptidase_VanX"/>
    <property type="match status" value="1"/>
</dbReference>
<keyword evidence="2" id="KW-0479">Metal-binding</keyword>
<keyword evidence="7" id="KW-0961">Cell wall biogenesis/degradation</keyword>
<dbReference type="InterPro" id="IPR000755">
    <property type="entry name" value="A_A_dipeptidase"/>
</dbReference>
<dbReference type="Proteomes" id="UP000663854">
    <property type="component" value="Unassembled WGS sequence"/>
</dbReference>
<gene>
    <name evidence="9" type="ORF">JXQ802_LOCUS18633</name>
    <name evidence="8" type="ORF">PYM288_LOCUS13525</name>
</gene>
<dbReference type="InterPro" id="IPR009045">
    <property type="entry name" value="Zn_M74/Hedgehog-like"/>
</dbReference>
<accession>A0A814FBX0</accession>
<name>A0A814FBX0_9BILA</name>
<dbReference type="GO" id="GO:0046872">
    <property type="term" value="F:metal ion binding"/>
    <property type="evidence" value="ECO:0007669"/>
    <property type="project" value="UniProtKB-KW"/>
</dbReference>
<evidence type="ECO:0008006" key="12">
    <source>
        <dbReference type="Google" id="ProtNLM"/>
    </source>
</evidence>
<comment type="caution">
    <text evidence="8">The sequence shown here is derived from an EMBL/GenBank/DDBJ whole genome shotgun (WGS) entry which is preliminary data.</text>
</comment>
<keyword evidence="5" id="KW-0224">Dipeptidase</keyword>
<keyword evidence="3" id="KW-0378">Hydrolase</keyword>
<dbReference type="GO" id="GO:0006508">
    <property type="term" value="P:proteolysis"/>
    <property type="evidence" value="ECO:0007669"/>
    <property type="project" value="UniProtKB-KW"/>
</dbReference>
<dbReference type="GO" id="GO:0008237">
    <property type="term" value="F:metallopeptidase activity"/>
    <property type="evidence" value="ECO:0007669"/>
    <property type="project" value="UniProtKB-KW"/>
</dbReference>
<evidence type="ECO:0000313" key="8">
    <source>
        <dbReference type="EMBL" id="CAF0979231.1"/>
    </source>
</evidence>
<keyword evidence="6" id="KW-0482">Metalloprotease</keyword>
<evidence type="ECO:0000256" key="5">
    <source>
        <dbReference type="ARBA" id="ARBA00022997"/>
    </source>
</evidence>
<dbReference type="Proteomes" id="UP000663870">
    <property type="component" value="Unassembled WGS sequence"/>
</dbReference>
<dbReference type="EMBL" id="CAJNOL010000493">
    <property type="protein sequence ID" value="CAF1089915.1"/>
    <property type="molecule type" value="Genomic_DNA"/>
</dbReference>
<evidence type="ECO:0000256" key="1">
    <source>
        <dbReference type="ARBA" id="ARBA00022670"/>
    </source>
</evidence>
<evidence type="ECO:0000256" key="6">
    <source>
        <dbReference type="ARBA" id="ARBA00023049"/>
    </source>
</evidence>
<proteinExistence type="inferred from homology"/>
<dbReference type="GO" id="GO:0016805">
    <property type="term" value="F:dipeptidase activity"/>
    <property type="evidence" value="ECO:0007669"/>
    <property type="project" value="UniProtKB-KW"/>
</dbReference>
<dbReference type="HAMAP" id="MF_01924">
    <property type="entry name" value="A_A_dipeptidase"/>
    <property type="match status" value="1"/>
</dbReference>
<organism evidence="8 10">
    <name type="scientific">Rotaria sordida</name>
    <dbReference type="NCBI Taxonomy" id="392033"/>
    <lineage>
        <taxon>Eukaryota</taxon>
        <taxon>Metazoa</taxon>
        <taxon>Spiralia</taxon>
        <taxon>Gnathifera</taxon>
        <taxon>Rotifera</taxon>
        <taxon>Eurotatoria</taxon>
        <taxon>Bdelloidea</taxon>
        <taxon>Philodinida</taxon>
        <taxon>Philodinidae</taxon>
        <taxon>Rotaria</taxon>
    </lineage>
</organism>
<dbReference type="PIRSF" id="PIRSF026671">
    <property type="entry name" value="AA_dipeptidase"/>
    <property type="match status" value="1"/>
</dbReference>
<sequence length="239" mass="27621">MSSVPEKLPSGFVYLHNIIPDIQVSLRYATEENFMGCVVNGYYSNVAIMTEAAALALKQAQQLAKENGYELVIYDSYRPQKSVNHFIKWSEDPNDLQIKKDHYYPRINKEDSFKLGYIARKSGHTRGSTIDLTIIPIGKSLLNPLVPIKRILNDNSTILFLDDGTVDMGSSFDLFDEASHTNSKLVNENHQQMRMMFKSIMEKVGFINYQREWWHYTLKNEPFPDVYFDFDVKSSYSSF</sequence>
<dbReference type="Pfam" id="PF01427">
    <property type="entry name" value="Peptidase_M15"/>
    <property type="match status" value="2"/>
</dbReference>
<keyword evidence="4" id="KW-0862">Zinc</keyword>
<evidence type="ECO:0000313" key="10">
    <source>
        <dbReference type="Proteomes" id="UP000663854"/>
    </source>
</evidence>
<keyword evidence="1" id="KW-0645">Protease</keyword>
<dbReference type="GO" id="GO:0071555">
    <property type="term" value="P:cell wall organization"/>
    <property type="evidence" value="ECO:0007669"/>
    <property type="project" value="UniProtKB-KW"/>
</dbReference>
<dbReference type="PANTHER" id="PTHR43126:SF1">
    <property type="entry name" value="D-ALANYL-D-ALANINE DIPEPTIDASE"/>
    <property type="match status" value="1"/>
</dbReference>
<evidence type="ECO:0000256" key="3">
    <source>
        <dbReference type="ARBA" id="ARBA00022801"/>
    </source>
</evidence>
<evidence type="ECO:0000256" key="2">
    <source>
        <dbReference type="ARBA" id="ARBA00022723"/>
    </source>
</evidence>
<evidence type="ECO:0000256" key="7">
    <source>
        <dbReference type="ARBA" id="ARBA00023316"/>
    </source>
</evidence>
<dbReference type="AlphaFoldDB" id="A0A814FBX0"/>
<evidence type="ECO:0000313" key="11">
    <source>
        <dbReference type="Proteomes" id="UP000663870"/>
    </source>
</evidence>
<dbReference type="EMBL" id="CAJNOH010000274">
    <property type="protein sequence ID" value="CAF0979231.1"/>
    <property type="molecule type" value="Genomic_DNA"/>
</dbReference>
<dbReference type="PANTHER" id="PTHR43126">
    <property type="entry name" value="D-ALANYL-D-ALANINE DIPEPTIDASE"/>
    <property type="match status" value="1"/>
</dbReference>
<reference evidence="8" key="1">
    <citation type="submission" date="2021-02" db="EMBL/GenBank/DDBJ databases">
        <authorList>
            <person name="Nowell W R."/>
        </authorList>
    </citation>
    <scope>NUCLEOTIDE SEQUENCE</scope>
</reference>
<evidence type="ECO:0000313" key="9">
    <source>
        <dbReference type="EMBL" id="CAF1089915.1"/>
    </source>
</evidence>
<evidence type="ECO:0000256" key="4">
    <source>
        <dbReference type="ARBA" id="ARBA00022833"/>
    </source>
</evidence>
<dbReference type="Gene3D" id="3.30.1380.10">
    <property type="match status" value="1"/>
</dbReference>
<protein>
    <recommendedName>
        <fullName evidence="12">D-Ala-D-Ala dipeptidase</fullName>
    </recommendedName>
</protein>